<reference evidence="2" key="1">
    <citation type="submission" date="2023-06" db="EMBL/GenBank/DDBJ databases">
        <title>Genome-scale phylogeny and comparative genomics of the fungal order Sordariales.</title>
        <authorList>
            <consortium name="Lawrence Berkeley National Laboratory"/>
            <person name="Hensen N."/>
            <person name="Bonometti L."/>
            <person name="Westerberg I."/>
            <person name="Brannstrom I.O."/>
            <person name="Guillou S."/>
            <person name="Cros-Aarteil S."/>
            <person name="Calhoun S."/>
            <person name="Haridas S."/>
            <person name="Kuo A."/>
            <person name="Mondo S."/>
            <person name="Pangilinan J."/>
            <person name="Riley R."/>
            <person name="Labutti K."/>
            <person name="Andreopoulos B."/>
            <person name="Lipzen A."/>
            <person name="Chen C."/>
            <person name="Yanf M."/>
            <person name="Daum C."/>
            <person name="Ng V."/>
            <person name="Clum A."/>
            <person name="Steindorff A."/>
            <person name="Ohm R."/>
            <person name="Martin F."/>
            <person name="Silar P."/>
            <person name="Natvig D."/>
            <person name="Lalanne C."/>
            <person name="Gautier V."/>
            <person name="Ament-Velasquez S.L."/>
            <person name="Kruys A."/>
            <person name="Hutchinson M.I."/>
            <person name="Powell A.J."/>
            <person name="Barry K."/>
            <person name="Miller A.N."/>
            <person name="Grigoriev I.V."/>
            <person name="Debuchy R."/>
            <person name="Gladieux P."/>
            <person name="Thoren M.H."/>
            <person name="Johannesson H."/>
        </authorList>
    </citation>
    <scope>NUCLEOTIDE SEQUENCE</scope>
    <source>
        <strain evidence="2">CBS 606.72</strain>
    </source>
</reference>
<evidence type="ECO:0000313" key="3">
    <source>
        <dbReference type="Proteomes" id="UP001175000"/>
    </source>
</evidence>
<evidence type="ECO:0000313" key="2">
    <source>
        <dbReference type="EMBL" id="KAK0625876.1"/>
    </source>
</evidence>
<keyword evidence="1" id="KW-0472">Membrane</keyword>
<keyword evidence="1" id="KW-1133">Transmembrane helix</keyword>
<sequence>MLSSMLTCPLVGSGFTCSSKGESFAYYTSGLTTDSRIMMQVRWKSSDLSLLETHPLTPGLKFVSPTPTPTGGTIGPTGARQTPTFPHVADEGNGYGAISTGVKAGIGAGVGVAAVLGCIALVTFIRRYRSKRLQLAEMQVEVGDPGARWGDSDAGRLADQPLLPIKATSQPTLPEAKHITNRTTNIITSTTAQQPPGRAQLSKKFTRSVRHDALFEST</sequence>
<dbReference type="AlphaFoldDB" id="A0AA39X254"/>
<proteinExistence type="predicted"/>
<keyword evidence="3" id="KW-1185">Reference proteome</keyword>
<accession>A0AA39X254</accession>
<name>A0AA39X254_9PEZI</name>
<organism evidence="2 3">
    <name type="scientific">Immersiella caudata</name>
    <dbReference type="NCBI Taxonomy" id="314043"/>
    <lineage>
        <taxon>Eukaryota</taxon>
        <taxon>Fungi</taxon>
        <taxon>Dikarya</taxon>
        <taxon>Ascomycota</taxon>
        <taxon>Pezizomycotina</taxon>
        <taxon>Sordariomycetes</taxon>
        <taxon>Sordariomycetidae</taxon>
        <taxon>Sordariales</taxon>
        <taxon>Lasiosphaeriaceae</taxon>
        <taxon>Immersiella</taxon>
    </lineage>
</organism>
<dbReference type="EMBL" id="JAULSU010000002">
    <property type="protein sequence ID" value="KAK0625876.1"/>
    <property type="molecule type" value="Genomic_DNA"/>
</dbReference>
<keyword evidence="1" id="KW-0812">Transmembrane</keyword>
<protein>
    <submittedName>
        <fullName evidence="2">Uncharacterized protein</fullName>
    </submittedName>
</protein>
<evidence type="ECO:0000256" key="1">
    <source>
        <dbReference type="SAM" id="Phobius"/>
    </source>
</evidence>
<dbReference type="Proteomes" id="UP001175000">
    <property type="component" value="Unassembled WGS sequence"/>
</dbReference>
<feature type="transmembrane region" description="Helical" evidence="1">
    <location>
        <begin position="104"/>
        <end position="125"/>
    </location>
</feature>
<comment type="caution">
    <text evidence="2">The sequence shown here is derived from an EMBL/GenBank/DDBJ whole genome shotgun (WGS) entry which is preliminary data.</text>
</comment>
<gene>
    <name evidence="2" type="ORF">B0T14DRAFT_561835</name>
</gene>